<sequence>MYRILLAAILISTGYCFLSHWGDCETDDDCIDFCAQVNPNTVSSECNEDDQCFCDPGTTTKMTTSTTAPASSSRNTVGMSTDASQTSPPTRSPMCDYFNATLHRCKDSSACGLSLVYDVICPDPAEIIYCPHTCGCC</sequence>
<evidence type="ECO:0000256" key="2">
    <source>
        <dbReference type="SAM" id="SignalP"/>
    </source>
</evidence>
<comment type="caution">
    <text evidence="3">The sequence shown here is derived from an EMBL/GenBank/DDBJ whole genome shotgun (WGS) entry which is preliminary data.</text>
</comment>
<organism evidence="3 4">
    <name type="scientific">Dreissena polymorpha</name>
    <name type="common">Zebra mussel</name>
    <name type="synonym">Mytilus polymorpha</name>
    <dbReference type="NCBI Taxonomy" id="45954"/>
    <lineage>
        <taxon>Eukaryota</taxon>
        <taxon>Metazoa</taxon>
        <taxon>Spiralia</taxon>
        <taxon>Lophotrochozoa</taxon>
        <taxon>Mollusca</taxon>
        <taxon>Bivalvia</taxon>
        <taxon>Autobranchia</taxon>
        <taxon>Heteroconchia</taxon>
        <taxon>Euheterodonta</taxon>
        <taxon>Imparidentia</taxon>
        <taxon>Neoheterodontei</taxon>
        <taxon>Myida</taxon>
        <taxon>Dreissenoidea</taxon>
        <taxon>Dreissenidae</taxon>
        <taxon>Dreissena</taxon>
    </lineage>
</organism>
<feature type="chain" id="PRO_5038954158" evidence="2">
    <location>
        <begin position="17"/>
        <end position="137"/>
    </location>
</feature>
<reference evidence="3" key="2">
    <citation type="submission" date="2020-11" db="EMBL/GenBank/DDBJ databases">
        <authorList>
            <person name="McCartney M.A."/>
            <person name="Auch B."/>
            <person name="Kono T."/>
            <person name="Mallez S."/>
            <person name="Becker A."/>
            <person name="Gohl D.M."/>
            <person name="Silverstein K.A.T."/>
            <person name="Koren S."/>
            <person name="Bechman K.B."/>
            <person name="Herman A."/>
            <person name="Abrahante J.E."/>
            <person name="Garbe J."/>
        </authorList>
    </citation>
    <scope>NUCLEOTIDE SEQUENCE</scope>
    <source>
        <strain evidence="3">Duluth1</strain>
        <tissue evidence="3">Whole animal</tissue>
    </source>
</reference>
<dbReference type="EMBL" id="JAIWYP010000002">
    <property type="protein sequence ID" value="KAH3868113.1"/>
    <property type="molecule type" value="Genomic_DNA"/>
</dbReference>
<evidence type="ECO:0000313" key="3">
    <source>
        <dbReference type="EMBL" id="KAH3868113.1"/>
    </source>
</evidence>
<gene>
    <name evidence="3" type="ORF">DPMN_031252</name>
</gene>
<dbReference type="AlphaFoldDB" id="A0A9D4M278"/>
<accession>A0A9D4M278</accession>
<dbReference type="Proteomes" id="UP000828390">
    <property type="component" value="Unassembled WGS sequence"/>
</dbReference>
<feature type="compositionally biased region" description="Polar residues" evidence="1">
    <location>
        <begin position="77"/>
        <end position="89"/>
    </location>
</feature>
<evidence type="ECO:0000313" key="4">
    <source>
        <dbReference type="Proteomes" id="UP000828390"/>
    </source>
</evidence>
<feature type="signal peptide" evidence="2">
    <location>
        <begin position="1"/>
        <end position="16"/>
    </location>
</feature>
<reference evidence="3" key="1">
    <citation type="journal article" date="2019" name="bioRxiv">
        <title>The Genome of the Zebra Mussel, Dreissena polymorpha: A Resource for Invasive Species Research.</title>
        <authorList>
            <person name="McCartney M.A."/>
            <person name="Auch B."/>
            <person name="Kono T."/>
            <person name="Mallez S."/>
            <person name="Zhang Y."/>
            <person name="Obille A."/>
            <person name="Becker A."/>
            <person name="Abrahante J.E."/>
            <person name="Garbe J."/>
            <person name="Badalamenti J.P."/>
            <person name="Herman A."/>
            <person name="Mangelson H."/>
            <person name="Liachko I."/>
            <person name="Sullivan S."/>
            <person name="Sone E.D."/>
            <person name="Koren S."/>
            <person name="Silverstein K.A.T."/>
            <person name="Beckman K.B."/>
            <person name="Gohl D.M."/>
        </authorList>
    </citation>
    <scope>NUCLEOTIDE SEQUENCE</scope>
    <source>
        <strain evidence="3">Duluth1</strain>
        <tissue evidence="3">Whole animal</tissue>
    </source>
</reference>
<protein>
    <submittedName>
        <fullName evidence="3">Uncharacterized protein</fullName>
    </submittedName>
</protein>
<keyword evidence="2" id="KW-0732">Signal</keyword>
<evidence type="ECO:0000256" key="1">
    <source>
        <dbReference type="SAM" id="MobiDB-lite"/>
    </source>
</evidence>
<feature type="compositionally biased region" description="Low complexity" evidence="1">
    <location>
        <begin position="65"/>
        <end position="76"/>
    </location>
</feature>
<keyword evidence="4" id="KW-1185">Reference proteome</keyword>
<name>A0A9D4M278_DREPO</name>
<feature type="region of interest" description="Disordered" evidence="1">
    <location>
        <begin position="65"/>
        <end position="89"/>
    </location>
</feature>
<proteinExistence type="predicted"/>